<dbReference type="PATRIC" id="fig|1232683.4.peg.3216"/>
<dbReference type="GO" id="GO:0071111">
    <property type="term" value="F:cyclic-guanylate-specific phosphodiesterase activity"/>
    <property type="evidence" value="ECO:0007669"/>
    <property type="project" value="InterPro"/>
</dbReference>
<evidence type="ECO:0000259" key="4">
    <source>
        <dbReference type="PROSITE" id="PS50887"/>
    </source>
</evidence>
<dbReference type="InterPro" id="IPR029787">
    <property type="entry name" value="Nucleotide_cyclase"/>
</dbReference>
<dbReference type="Pfam" id="PF00563">
    <property type="entry name" value="EAL"/>
    <property type="match status" value="1"/>
</dbReference>
<feature type="domain" description="EAL" evidence="2">
    <location>
        <begin position="410"/>
        <end position="648"/>
    </location>
</feature>
<protein>
    <recommendedName>
        <fullName evidence="7">Membrane bound c-di-GMP receptor LapD</fullName>
    </recommendedName>
</protein>
<evidence type="ECO:0008006" key="7">
    <source>
        <dbReference type="Google" id="ProtNLM"/>
    </source>
</evidence>
<dbReference type="Pfam" id="PF16448">
    <property type="entry name" value="LapD_MoxY_N"/>
    <property type="match status" value="1"/>
</dbReference>
<dbReference type="SUPFAM" id="SSF55073">
    <property type="entry name" value="Nucleotide cyclase"/>
    <property type="match status" value="1"/>
</dbReference>
<dbReference type="PROSITE" id="PS50885">
    <property type="entry name" value="HAMP"/>
    <property type="match status" value="1"/>
</dbReference>
<gene>
    <name evidence="5" type="ORF">ADIMK_3266</name>
</gene>
<evidence type="ECO:0000313" key="6">
    <source>
        <dbReference type="Proteomes" id="UP000028252"/>
    </source>
</evidence>
<evidence type="ECO:0000256" key="1">
    <source>
        <dbReference type="SAM" id="Phobius"/>
    </source>
</evidence>
<dbReference type="AlphaFoldDB" id="A0A081FW89"/>
<dbReference type="GO" id="GO:0016020">
    <property type="term" value="C:membrane"/>
    <property type="evidence" value="ECO:0007669"/>
    <property type="project" value="InterPro"/>
</dbReference>
<dbReference type="InterPro" id="IPR043128">
    <property type="entry name" value="Rev_trsase/Diguanyl_cyclase"/>
</dbReference>
<keyword evidence="6" id="KW-1185">Reference proteome</keyword>
<dbReference type="Gene3D" id="3.30.110.200">
    <property type="match status" value="1"/>
</dbReference>
<dbReference type="SMART" id="SM00052">
    <property type="entry name" value="EAL"/>
    <property type="match status" value="1"/>
</dbReference>
<accession>A0A081FW89</accession>
<dbReference type="eggNOG" id="COG5001">
    <property type="taxonomic scope" value="Bacteria"/>
</dbReference>
<feature type="transmembrane region" description="Helical" evidence="1">
    <location>
        <begin position="6"/>
        <end position="26"/>
    </location>
</feature>
<dbReference type="STRING" id="1232683.ADIMK_3266"/>
<proteinExistence type="predicted"/>
<sequence length="648" mass="72415">MSLVNQLIAAVLAVLIGLASGTLFIMSDSGKSMLLSQLRSHAQDSATHLGLYIAPFMASQDNAAIETAVNAIFDSGFYQRIEVENADNQPLFLKKTETDIPERVPSWFVELIHIEPPSMARKITYQWRHVGTIHVQSRAGYAYERFWEAAQKALTLFVILSLTAAALISLLLRYLLSPLKKVEHQAVMLAQKTYIEQPTLPKTRELRRVVEAMNAMVRQVKTMFDEQSRNIEELRGMAYQDSLTGLANQRASLAQLQERIDYDRDFGPATLLMFRIRSLAELNRRYGEDNTNHLIKFIATELDKLGQQLGKRLIGRISGSEFLLLTERSNLDRIKPLIDSFTSRVNTHMANMTPSACEPCAVMTCGISHSTEQGGSAQLLSHARLALNHADIEGLEISEHSGTDGLPSHSQTWHQHIAAAISNSQIFLQYQTLVDSESHPVHGEIFARILDEDNQPCPAVRFIGVVRELGLLAAMDRAVIQRAIAHLQRSPQGISLGINLGQESLMADDFPAWIGTQIGQLEHPERISFEINETVIMNHTERAQALRTQLKALGAGFGVDNFGIHPQGFSYLYSLKPDYLKIDGSLIREIDMNDEDRFFVRSLIGVAHNIHISVYAEHVERESQLSQLISLDIDGTQGYLHGKPIPLS</sequence>
<dbReference type="Gene3D" id="6.20.270.20">
    <property type="entry name" value="LapD/MoxY periplasmic domain"/>
    <property type="match status" value="1"/>
</dbReference>
<dbReference type="OrthoDB" id="5894408at2"/>
<dbReference type="InterPro" id="IPR042461">
    <property type="entry name" value="LapD_MoxY_peri_C"/>
</dbReference>
<dbReference type="PROSITE" id="PS50883">
    <property type="entry name" value="EAL"/>
    <property type="match status" value="1"/>
</dbReference>
<dbReference type="SMART" id="SM00267">
    <property type="entry name" value="GGDEF"/>
    <property type="match status" value="1"/>
</dbReference>
<dbReference type="InterPro" id="IPR003660">
    <property type="entry name" value="HAMP_dom"/>
</dbReference>
<comment type="caution">
    <text evidence="5">The sequence shown here is derived from an EMBL/GenBank/DDBJ whole genome shotgun (WGS) entry which is preliminary data.</text>
</comment>
<feature type="domain" description="GGDEF" evidence="4">
    <location>
        <begin position="267"/>
        <end position="403"/>
    </location>
</feature>
<organism evidence="5 6">
    <name type="scientific">Marinobacterium lacunae</name>
    <dbReference type="NCBI Taxonomy" id="1232683"/>
    <lineage>
        <taxon>Bacteria</taxon>
        <taxon>Pseudomonadati</taxon>
        <taxon>Pseudomonadota</taxon>
        <taxon>Gammaproteobacteria</taxon>
        <taxon>Oceanospirillales</taxon>
        <taxon>Oceanospirillaceae</taxon>
        <taxon>Marinobacterium</taxon>
    </lineage>
</organism>
<name>A0A081FW89_9GAMM</name>
<dbReference type="SUPFAM" id="SSF141868">
    <property type="entry name" value="EAL domain-like"/>
    <property type="match status" value="1"/>
</dbReference>
<dbReference type="InterPro" id="IPR035919">
    <property type="entry name" value="EAL_sf"/>
</dbReference>
<dbReference type="RefSeq" id="WP_036190405.1">
    <property type="nucleotide sequence ID" value="NZ_JMQN01000047.1"/>
</dbReference>
<dbReference type="Gene3D" id="3.20.20.450">
    <property type="entry name" value="EAL domain"/>
    <property type="match status" value="1"/>
</dbReference>
<keyword evidence="1" id="KW-1133">Transmembrane helix</keyword>
<dbReference type="InterPro" id="IPR050706">
    <property type="entry name" value="Cyclic-di-GMP_PDE-like"/>
</dbReference>
<dbReference type="InterPro" id="IPR032244">
    <property type="entry name" value="LapD_MoxY_N"/>
</dbReference>
<dbReference type="PROSITE" id="PS50887">
    <property type="entry name" value="GGDEF"/>
    <property type="match status" value="1"/>
</dbReference>
<dbReference type="GO" id="GO:0007165">
    <property type="term" value="P:signal transduction"/>
    <property type="evidence" value="ECO:0007669"/>
    <property type="project" value="InterPro"/>
</dbReference>
<dbReference type="EMBL" id="JMQN01000047">
    <property type="protein sequence ID" value="KEA62794.1"/>
    <property type="molecule type" value="Genomic_DNA"/>
</dbReference>
<dbReference type="PANTHER" id="PTHR33121:SF23">
    <property type="entry name" value="CYCLIC DI-GMP PHOSPHODIESTERASE PDEB"/>
    <property type="match status" value="1"/>
</dbReference>
<keyword evidence="1" id="KW-0472">Membrane</keyword>
<evidence type="ECO:0000259" key="3">
    <source>
        <dbReference type="PROSITE" id="PS50885"/>
    </source>
</evidence>
<dbReference type="Gene3D" id="3.30.70.270">
    <property type="match status" value="1"/>
</dbReference>
<evidence type="ECO:0000259" key="2">
    <source>
        <dbReference type="PROSITE" id="PS50883"/>
    </source>
</evidence>
<keyword evidence="1" id="KW-0812">Transmembrane</keyword>
<dbReference type="Pfam" id="PF00990">
    <property type="entry name" value="GGDEF"/>
    <property type="match status" value="1"/>
</dbReference>
<dbReference type="InterPro" id="IPR001633">
    <property type="entry name" value="EAL_dom"/>
</dbReference>
<dbReference type="Proteomes" id="UP000028252">
    <property type="component" value="Unassembled WGS sequence"/>
</dbReference>
<dbReference type="PANTHER" id="PTHR33121">
    <property type="entry name" value="CYCLIC DI-GMP PHOSPHODIESTERASE PDEF"/>
    <property type="match status" value="1"/>
</dbReference>
<dbReference type="CDD" id="cd01948">
    <property type="entry name" value="EAL"/>
    <property type="match status" value="1"/>
</dbReference>
<evidence type="ECO:0000313" key="5">
    <source>
        <dbReference type="EMBL" id="KEA62794.1"/>
    </source>
</evidence>
<feature type="transmembrane region" description="Helical" evidence="1">
    <location>
        <begin position="153"/>
        <end position="176"/>
    </location>
</feature>
<feature type="domain" description="HAMP" evidence="3">
    <location>
        <begin position="173"/>
        <end position="225"/>
    </location>
</feature>
<dbReference type="InterPro" id="IPR000160">
    <property type="entry name" value="GGDEF_dom"/>
</dbReference>
<reference evidence="5 6" key="1">
    <citation type="submission" date="2014-04" db="EMBL/GenBank/DDBJ databases">
        <title>Marinobacterium kochiensis sp. nov., isolated from sediment sample collected from Kochi backwaters in Kerala, India.</title>
        <authorList>
            <person name="Singh A."/>
            <person name="Pinnaka A.K."/>
        </authorList>
    </citation>
    <scope>NUCLEOTIDE SEQUENCE [LARGE SCALE GENOMIC DNA]</scope>
    <source>
        <strain evidence="5 6">AK27</strain>
    </source>
</reference>